<organism evidence="1 2">
    <name type="scientific">Albidovulum inexpectatum</name>
    <dbReference type="NCBI Taxonomy" id="196587"/>
    <lineage>
        <taxon>Bacteria</taxon>
        <taxon>Pseudomonadati</taxon>
        <taxon>Pseudomonadota</taxon>
        <taxon>Alphaproteobacteria</taxon>
        <taxon>Rhodobacterales</taxon>
        <taxon>Paracoccaceae</taxon>
        <taxon>Albidovulum</taxon>
    </lineage>
</organism>
<sequence>MNKTGEIPYSWDVIEEQIRDAIFSQASILEAFGPRDDGRTVRAYLGLEGEGFVGVQDLTSEDLAAIDITRHELHYHARVAYDYAYQCRPQDRYTVLSTWHEVDGLLQGFPETDAEGEPSPFCTLNDFPLRRMLETFFARFALFDDDLRWDVSIRQLSLLANMTVPAVRTSLSKEGFKLEKSRGHERSRLDGTGFKLANADARLWLSRRRGFIPQLGEETEDNDRKVAQVLSDPDLTFPEALSRVLELRGLDVPTLAANAGADKEWLEGLKDGRRIAPRIDPLRSLARTLRVPEPDFAAAAIKYILAMEAG</sequence>
<keyword evidence="2" id="KW-1185">Reference proteome</keyword>
<dbReference type="RefSeq" id="WP_104071654.1">
    <property type="nucleotide sequence ID" value="NZ_PRDS01000006.1"/>
</dbReference>
<proteinExistence type="predicted"/>
<protein>
    <submittedName>
        <fullName evidence="1">Uncharacterized protein</fullName>
    </submittedName>
</protein>
<reference evidence="1 2" key="1">
    <citation type="submission" date="2018-01" db="EMBL/GenBank/DDBJ databases">
        <title>Genomic Encyclopedia of Archaeal and Bacterial Type Strains, Phase II (KMG-II): from individual species to whole genera.</title>
        <authorList>
            <person name="Goeker M."/>
        </authorList>
    </citation>
    <scope>NUCLEOTIDE SEQUENCE [LARGE SCALE GENOMIC DNA]</scope>
    <source>
        <strain evidence="1 2">DSM 12048</strain>
    </source>
</reference>
<gene>
    <name evidence="1" type="ORF">LV82_02230</name>
</gene>
<name>A0A2S5JGD1_9RHOB</name>
<dbReference type="EMBL" id="PRDS01000006">
    <property type="protein sequence ID" value="PPB80355.1"/>
    <property type="molecule type" value="Genomic_DNA"/>
</dbReference>
<dbReference type="InterPro" id="IPR010982">
    <property type="entry name" value="Lambda_DNA-bd_dom_sf"/>
</dbReference>
<dbReference type="SUPFAM" id="SSF47413">
    <property type="entry name" value="lambda repressor-like DNA-binding domains"/>
    <property type="match status" value="1"/>
</dbReference>
<accession>A0A2S5JGD1</accession>
<dbReference type="OrthoDB" id="8452017at2"/>
<dbReference type="GO" id="GO:0003677">
    <property type="term" value="F:DNA binding"/>
    <property type="evidence" value="ECO:0007669"/>
    <property type="project" value="InterPro"/>
</dbReference>
<dbReference type="Proteomes" id="UP000239736">
    <property type="component" value="Unassembled WGS sequence"/>
</dbReference>
<dbReference type="AlphaFoldDB" id="A0A2S5JGD1"/>
<evidence type="ECO:0000313" key="2">
    <source>
        <dbReference type="Proteomes" id="UP000239736"/>
    </source>
</evidence>
<evidence type="ECO:0000313" key="1">
    <source>
        <dbReference type="EMBL" id="PPB80355.1"/>
    </source>
</evidence>
<comment type="caution">
    <text evidence="1">The sequence shown here is derived from an EMBL/GenBank/DDBJ whole genome shotgun (WGS) entry which is preliminary data.</text>
</comment>